<evidence type="ECO:0000256" key="2">
    <source>
        <dbReference type="ARBA" id="ARBA00022670"/>
    </source>
</evidence>
<organism evidence="7 8">
    <name type="scientific">Clonostachys solani</name>
    <dbReference type="NCBI Taxonomy" id="160281"/>
    <lineage>
        <taxon>Eukaryota</taxon>
        <taxon>Fungi</taxon>
        <taxon>Dikarya</taxon>
        <taxon>Ascomycota</taxon>
        <taxon>Pezizomycotina</taxon>
        <taxon>Sordariomycetes</taxon>
        <taxon>Hypocreomycetidae</taxon>
        <taxon>Hypocreales</taxon>
        <taxon>Bionectriaceae</taxon>
        <taxon>Clonostachys</taxon>
    </lineage>
</organism>
<reference evidence="7 8" key="2">
    <citation type="submission" date="2021-10" db="EMBL/GenBank/DDBJ databases">
        <authorList>
            <person name="Piombo E."/>
        </authorList>
    </citation>
    <scope>NUCLEOTIDE SEQUENCE [LARGE SCALE GENOMIC DNA]</scope>
</reference>
<feature type="active site" description="Charge relay system" evidence="5">
    <location>
        <position position="165"/>
    </location>
</feature>
<dbReference type="PANTHER" id="PTHR43806:SF11">
    <property type="entry name" value="CEREVISIN-RELATED"/>
    <property type="match status" value="1"/>
</dbReference>
<accession>A0A9P0ED58</accession>
<gene>
    <name evidence="7" type="ORF">CSOL1703_00013346</name>
</gene>
<keyword evidence="8" id="KW-1185">Reference proteome</keyword>
<dbReference type="PRINTS" id="PR00723">
    <property type="entry name" value="SUBTILISIN"/>
</dbReference>
<dbReference type="GO" id="GO:0006508">
    <property type="term" value="P:proteolysis"/>
    <property type="evidence" value="ECO:0007669"/>
    <property type="project" value="UniProtKB-KW"/>
</dbReference>
<keyword evidence="2 5" id="KW-0645">Protease</keyword>
<evidence type="ECO:0000259" key="6">
    <source>
        <dbReference type="Pfam" id="PF00082"/>
    </source>
</evidence>
<dbReference type="EMBL" id="CABFOC020000018">
    <property type="protein sequence ID" value="CAH0047107.1"/>
    <property type="molecule type" value="Genomic_DNA"/>
</dbReference>
<sequence>MRRPAVMYQRILKPIFRRNGQLFEELKQSSAANFAPCGTLPPFRSTIIPVVPLQLFDTQDLSLPMSQEKLDRSNQFFNDAKAFFRHIKAIRSDLNFSDLDLSDPDLRDPDLLMSKKRKKIRIVLLDTGIDAEETRMEMAIDDGRINRAESKSFVDSPWDQDDDMHGTNVAELATRAAPTAEIIIGKICERRDKLEDVLPRLAKAIRWAVKEKEADVICLALGYRTPDEAVERAVDYAIAKRVLVVAPASNDDGLGERGSMNPPRLDDEKNFLTLGVGIDVLWKGETKLKSGTSFAAPIAAGFIACMLEFITDKVTDLSAVQVKKLKRKKGMEAILRKMSKKVYVGGKHYFIHPQNMCDWERADAVQRAVSRVKEALRDV</sequence>
<dbReference type="InterPro" id="IPR023828">
    <property type="entry name" value="Peptidase_S8_Ser-AS"/>
</dbReference>
<evidence type="ECO:0000256" key="1">
    <source>
        <dbReference type="ARBA" id="ARBA00011073"/>
    </source>
</evidence>
<dbReference type="PANTHER" id="PTHR43806">
    <property type="entry name" value="PEPTIDASE S8"/>
    <property type="match status" value="1"/>
</dbReference>
<dbReference type="PROSITE" id="PS51892">
    <property type="entry name" value="SUBTILASE"/>
    <property type="match status" value="1"/>
</dbReference>
<dbReference type="GO" id="GO:0004252">
    <property type="term" value="F:serine-type endopeptidase activity"/>
    <property type="evidence" value="ECO:0007669"/>
    <property type="project" value="UniProtKB-UniRule"/>
</dbReference>
<evidence type="ECO:0000256" key="4">
    <source>
        <dbReference type="ARBA" id="ARBA00022825"/>
    </source>
</evidence>
<keyword evidence="3 5" id="KW-0378">Hydrolase</keyword>
<feature type="active site" description="Charge relay system" evidence="5">
    <location>
        <position position="126"/>
    </location>
</feature>
<dbReference type="SUPFAM" id="SSF52743">
    <property type="entry name" value="Subtilisin-like"/>
    <property type="match status" value="1"/>
</dbReference>
<evidence type="ECO:0000256" key="5">
    <source>
        <dbReference type="PROSITE-ProRule" id="PRU01240"/>
    </source>
</evidence>
<dbReference type="Proteomes" id="UP000775872">
    <property type="component" value="Unassembled WGS sequence"/>
</dbReference>
<dbReference type="PROSITE" id="PS00138">
    <property type="entry name" value="SUBTILASE_SER"/>
    <property type="match status" value="1"/>
</dbReference>
<name>A0A9P0ED58_9HYPO</name>
<proteinExistence type="inferred from homology"/>
<protein>
    <recommendedName>
        <fullName evidence="6">Peptidase S8/S53 domain-containing protein</fullName>
    </recommendedName>
</protein>
<feature type="active site" description="Charge relay system" evidence="5">
    <location>
        <position position="293"/>
    </location>
</feature>
<feature type="domain" description="Peptidase S8/S53" evidence="6">
    <location>
        <begin position="118"/>
        <end position="252"/>
    </location>
</feature>
<evidence type="ECO:0000313" key="7">
    <source>
        <dbReference type="EMBL" id="CAH0047107.1"/>
    </source>
</evidence>
<dbReference type="InterPro" id="IPR000209">
    <property type="entry name" value="Peptidase_S8/S53_dom"/>
</dbReference>
<comment type="caution">
    <text evidence="7">The sequence shown here is derived from an EMBL/GenBank/DDBJ whole genome shotgun (WGS) entry which is preliminary data.</text>
</comment>
<reference evidence="8" key="1">
    <citation type="submission" date="2019-06" db="EMBL/GenBank/DDBJ databases">
        <authorList>
            <person name="Broberg M."/>
        </authorList>
    </citation>
    <scope>NUCLEOTIDE SEQUENCE [LARGE SCALE GENOMIC DNA]</scope>
</reference>
<dbReference type="Pfam" id="PF00082">
    <property type="entry name" value="Peptidase_S8"/>
    <property type="match status" value="1"/>
</dbReference>
<dbReference type="InterPro" id="IPR050131">
    <property type="entry name" value="Peptidase_S8_subtilisin-like"/>
</dbReference>
<dbReference type="Gene3D" id="3.40.50.200">
    <property type="entry name" value="Peptidase S8/S53 domain"/>
    <property type="match status" value="1"/>
</dbReference>
<dbReference type="OrthoDB" id="206201at2759"/>
<dbReference type="InterPro" id="IPR036852">
    <property type="entry name" value="Peptidase_S8/S53_dom_sf"/>
</dbReference>
<comment type="similarity">
    <text evidence="1 5">Belongs to the peptidase S8 family.</text>
</comment>
<evidence type="ECO:0000313" key="8">
    <source>
        <dbReference type="Proteomes" id="UP000775872"/>
    </source>
</evidence>
<dbReference type="AlphaFoldDB" id="A0A9P0ED58"/>
<keyword evidence="4 5" id="KW-0720">Serine protease</keyword>
<dbReference type="CDD" id="cd00306">
    <property type="entry name" value="Peptidases_S8_S53"/>
    <property type="match status" value="1"/>
</dbReference>
<dbReference type="InterPro" id="IPR015500">
    <property type="entry name" value="Peptidase_S8_subtilisin-rel"/>
</dbReference>
<evidence type="ECO:0000256" key="3">
    <source>
        <dbReference type="ARBA" id="ARBA00022801"/>
    </source>
</evidence>